<reference evidence="7 8" key="1">
    <citation type="submission" date="2020-10" db="EMBL/GenBank/DDBJ databases">
        <title>Mucilaginibacter mali sp. nov., isolated from rhizosphere soil of apple orchard.</title>
        <authorList>
            <person name="Lee J.-S."/>
            <person name="Kim H.S."/>
            <person name="Kim J.-S."/>
        </authorList>
    </citation>
    <scope>NUCLEOTIDE SEQUENCE [LARGE SCALE GENOMIC DNA]</scope>
    <source>
        <strain evidence="7 8">KCTC 23157</strain>
    </source>
</reference>
<comment type="subcellular location">
    <subcellularLocation>
        <location evidence="1">Cell envelope</location>
    </subcellularLocation>
</comment>
<dbReference type="InterPro" id="IPR025380">
    <property type="entry name" value="DUF4369"/>
</dbReference>
<dbReference type="SUPFAM" id="SSF52833">
    <property type="entry name" value="Thioredoxin-like"/>
    <property type="match status" value="1"/>
</dbReference>
<organism evidence="7 8">
    <name type="scientific">Mucilaginibacter boryungensis</name>
    <dbReference type="NCBI Taxonomy" id="768480"/>
    <lineage>
        <taxon>Bacteria</taxon>
        <taxon>Pseudomonadati</taxon>
        <taxon>Bacteroidota</taxon>
        <taxon>Sphingobacteriia</taxon>
        <taxon>Sphingobacteriales</taxon>
        <taxon>Sphingobacteriaceae</taxon>
        <taxon>Mucilaginibacter</taxon>
    </lineage>
</organism>
<keyword evidence="2" id="KW-0201">Cytochrome c-type biogenesis</keyword>
<evidence type="ECO:0000256" key="4">
    <source>
        <dbReference type="ARBA" id="ARBA00023284"/>
    </source>
</evidence>
<sequence length="378" mass="41162">MKKLFFYILAFVPLLASAQDDFVVTAQVGKLNTPAKAYLLYQLGANRVLDSAAIINGTFVIKGRVLNPVGAILVIDRAGVGINKLDRSSDNLSFYLEKGEINISTADSVSKAQITGSKINEDNKALTAKLALVNNKAKAVAAEAKAVPQEKQQSAEFQNSLQAKLKALQTEQEGVLKTYIRENSNSYLSLLALSSLGGPSADPKELEPLYTGLSDALKSSEAGYAMKISIDELKSTAIGAIAPDFTQNDADGHPIKLSSFRGKYVLIDFWASWCGPCRQENPNVVRAYNKYKGQKFTIIGVSLDRPDGKADWMAAVKNDGLTWTQVSDLKYWNNEAAALYFVRSIPQNYLIDPDGKIVGKNLRGADLENKLAKIFGKI</sequence>
<dbReference type="InterPro" id="IPR036249">
    <property type="entry name" value="Thioredoxin-like_sf"/>
</dbReference>
<dbReference type="InterPro" id="IPR050553">
    <property type="entry name" value="Thioredoxin_ResA/DsbE_sf"/>
</dbReference>
<dbReference type="Pfam" id="PF14289">
    <property type="entry name" value="DUF4369"/>
    <property type="match status" value="1"/>
</dbReference>
<evidence type="ECO:0000313" key="7">
    <source>
        <dbReference type="EMBL" id="MBE9664912.1"/>
    </source>
</evidence>
<dbReference type="Gene3D" id="3.40.30.10">
    <property type="entry name" value="Glutaredoxin"/>
    <property type="match status" value="1"/>
</dbReference>
<dbReference type="Proteomes" id="UP000632774">
    <property type="component" value="Unassembled WGS sequence"/>
</dbReference>
<accession>A0ABR9XCL7</accession>
<keyword evidence="5" id="KW-0732">Signal</keyword>
<evidence type="ECO:0000256" key="1">
    <source>
        <dbReference type="ARBA" id="ARBA00004196"/>
    </source>
</evidence>
<name>A0ABR9XCL7_9SPHI</name>
<evidence type="ECO:0000256" key="3">
    <source>
        <dbReference type="ARBA" id="ARBA00023157"/>
    </source>
</evidence>
<evidence type="ECO:0000259" key="6">
    <source>
        <dbReference type="PROSITE" id="PS51352"/>
    </source>
</evidence>
<dbReference type="EMBL" id="JADFFM010000001">
    <property type="protein sequence ID" value="MBE9664912.1"/>
    <property type="molecule type" value="Genomic_DNA"/>
</dbReference>
<comment type="caution">
    <text evidence="7">The sequence shown here is derived from an EMBL/GenBank/DDBJ whole genome shotgun (WGS) entry which is preliminary data.</text>
</comment>
<keyword evidence="8" id="KW-1185">Reference proteome</keyword>
<feature type="chain" id="PRO_5046974573" evidence="5">
    <location>
        <begin position="19"/>
        <end position="378"/>
    </location>
</feature>
<dbReference type="PANTHER" id="PTHR42852">
    <property type="entry name" value="THIOL:DISULFIDE INTERCHANGE PROTEIN DSBE"/>
    <property type="match status" value="1"/>
</dbReference>
<protein>
    <submittedName>
        <fullName evidence="7">AhpC/TSA family protein</fullName>
    </submittedName>
</protein>
<evidence type="ECO:0000256" key="2">
    <source>
        <dbReference type="ARBA" id="ARBA00022748"/>
    </source>
</evidence>
<dbReference type="RefSeq" id="WP_194104335.1">
    <property type="nucleotide sequence ID" value="NZ_JADFFM010000001.1"/>
</dbReference>
<keyword evidence="4" id="KW-0676">Redox-active center</keyword>
<dbReference type="InterPro" id="IPR017937">
    <property type="entry name" value="Thioredoxin_CS"/>
</dbReference>
<dbReference type="CDD" id="cd02966">
    <property type="entry name" value="TlpA_like_family"/>
    <property type="match status" value="1"/>
</dbReference>
<gene>
    <name evidence="7" type="ORF">IRJ18_00970</name>
</gene>
<evidence type="ECO:0000313" key="8">
    <source>
        <dbReference type="Proteomes" id="UP000632774"/>
    </source>
</evidence>
<dbReference type="PANTHER" id="PTHR42852:SF6">
    <property type="entry name" value="THIOL:DISULFIDE INTERCHANGE PROTEIN DSBE"/>
    <property type="match status" value="1"/>
</dbReference>
<proteinExistence type="predicted"/>
<keyword evidence="3" id="KW-1015">Disulfide bond</keyword>
<dbReference type="PROSITE" id="PS00194">
    <property type="entry name" value="THIOREDOXIN_1"/>
    <property type="match status" value="1"/>
</dbReference>
<evidence type="ECO:0000256" key="5">
    <source>
        <dbReference type="SAM" id="SignalP"/>
    </source>
</evidence>
<dbReference type="InterPro" id="IPR000866">
    <property type="entry name" value="AhpC/TSA"/>
</dbReference>
<feature type="signal peptide" evidence="5">
    <location>
        <begin position="1"/>
        <end position="18"/>
    </location>
</feature>
<dbReference type="PROSITE" id="PS51352">
    <property type="entry name" value="THIOREDOXIN_2"/>
    <property type="match status" value="1"/>
</dbReference>
<feature type="domain" description="Thioredoxin" evidence="6">
    <location>
        <begin position="236"/>
        <end position="378"/>
    </location>
</feature>
<dbReference type="Pfam" id="PF00578">
    <property type="entry name" value="AhpC-TSA"/>
    <property type="match status" value="1"/>
</dbReference>
<dbReference type="InterPro" id="IPR013766">
    <property type="entry name" value="Thioredoxin_domain"/>
</dbReference>